<keyword evidence="6 8" id="KW-0833">Ubl conjugation pathway</keyword>
<comment type="caution">
    <text evidence="11">The sequence shown here is derived from an EMBL/GenBank/DDBJ whole genome shotgun (WGS) entry which is preliminary data.</text>
</comment>
<evidence type="ECO:0000256" key="7">
    <source>
        <dbReference type="ARBA" id="ARBA00022833"/>
    </source>
</evidence>
<dbReference type="SUPFAM" id="SSF57850">
    <property type="entry name" value="RING/U-box"/>
    <property type="match status" value="1"/>
</dbReference>
<keyword evidence="7 8" id="KW-0862">Zinc</keyword>
<reference evidence="11 12" key="1">
    <citation type="submission" date="2024-08" db="EMBL/GenBank/DDBJ databases">
        <title>Insights into the chromosomal genome structure of Flemingia macrophylla.</title>
        <authorList>
            <person name="Ding Y."/>
            <person name="Zhao Y."/>
            <person name="Bi W."/>
            <person name="Wu M."/>
            <person name="Zhao G."/>
            <person name="Gong Y."/>
            <person name="Li W."/>
            <person name="Zhang P."/>
        </authorList>
    </citation>
    <scope>NUCLEOTIDE SEQUENCE [LARGE SCALE GENOMIC DNA]</scope>
    <source>
        <strain evidence="11">DYQJB</strain>
        <tissue evidence="11">Leaf</tissue>
    </source>
</reference>
<evidence type="ECO:0000313" key="11">
    <source>
        <dbReference type="EMBL" id="KAL2344036.1"/>
    </source>
</evidence>
<dbReference type="EC" id="2.3.2.27" evidence="8"/>
<feature type="compositionally biased region" description="Basic residues" evidence="9">
    <location>
        <begin position="344"/>
        <end position="355"/>
    </location>
</feature>
<accession>A0ABD1N7E6</accession>
<evidence type="ECO:0000313" key="12">
    <source>
        <dbReference type="Proteomes" id="UP001603857"/>
    </source>
</evidence>
<organism evidence="11 12">
    <name type="scientific">Flemingia macrophylla</name>
    <dbReference type="NCBI Taxonomy" id="520843"/>
    <lineage>
        <taxon>Eukaryota</taxon>
        <taxon>Viridiplantae</taxon>
        <taxon>Streptophyta</taxon>
        <taxon>Embryophyta</taxon>
        <taxon>Tracheophyta</taxon>
        <taxon>Spermatophyta</taxon>
        <taxon>Magnoliopsida</taxon>
        <taxon>eudicotyledons</taxon>
        <taxon>Gunneridae</taxon>
        <taxon>Pentapetalae</taxon>
        <taxon>rosids</taxon>
        <taxon>fabids</taxon>
        <taxon>Fabales</taxon>
        <taxon>Fabaceae</taxon>
        <taxon>Papilionoideae</taxon>
        <taxon>50 kb inversion clade</taxon>
        <taxon>NPAAA clade</taxon>
        <taxon>indigoferoid/millettioid clade</taxon>
        <taxon>Phaseoleae</taxon>
        <taxon>Flemingia</taxon>
    </lineage>
</organism>
<evidence type="ECO:0000256" key="3">
    <source>
        <dbReference type="ARBA" id="ARBA00022679"/>
    </source>
</evidence>
<dbReference type="EMBL" id="JBGMDY010000002">
    <property type="protein sequence ID" value="KAL2344036.1"/>
    <property type="molecule type" value="Genomic_DNA"/>
</dbReference>
<comment type="function">
    <text evidence="8">E3 ubiquitin-protein ligase.</text>
</comment>
<dbReference type="GO" id="GO:0008270">
    <property type="term" value="F:zinc ion binding"/>
    <property type="evidence" value="ECO:0007669"/>
    <property type="project" value="UniProtKB-KW"/>
</dbReference>
<dbReference type="GO" id="GO:0006511">
    <property type="term" value="P:ubiquitin-dependent protein catabolic process"/>
    <property type="evidence" value="ECO:0007669"/>
    <property type="project" value="UniProtKB-UniRule"/>
</dbReference>
<dbReference type="GO" id="GO:0061630">
    <property type="term" value="F:ubiquitin protein ligase activity"/>
    <property type="evidence" value="ECO:0007669"/>
    <property type="project" value="UniProtKB-UniRule"/>
</dbReference>
<keyword evidence="3 8" id="KW-0808">Transferase</keyword>
<name>A0ABD1N7E6_9FABA</name>
<feature type="compositionally biased region" description="Pro residues" evidence="9">
    <location>
        <begin position="372"/>
        <end position="386"/>
    </location>
</feature>
<keyword evidence="8" id="KW-0256">Endoplasmic reticulum</keyword>
<evidence type="ECO:0000256" key="8">
    <source>
        <dbReference type="RuleBase" id="RU369090"/>
    </source>
</evidence>
<comment type="domain">
    <text evidence="8">The RING-type zinc finger domain is responsible for E3 ligase activity.</text>
</comment>
<protein>
    <recommendedName>
        <fullName evidence="8">E3 ubiquitin-protein ligase RMA</fullName>
        <ecNumber evidence="8">2.3.2.27</ecNumber>
    </recommendedName>
    <alternativeName>
        <fullName evidence="8">Protein RING membrane-anchor</fullName>
    </alternativeName>
    <alternativeName>
        <fullName evidence="8">RING-type E3 ubiquitin transferase RMA</fullName>
    </alternativeName>
</protein>
<evidence type="ECO:0000256" key="4">
    <source>
        <dbReference type="ARBA" id="ARBA00022723"/>
    </source>
</evidence>
<comment type="catalytic activity">
    <reaction evidence="1 8">
        <text>S-ubiquitinyl-[E2 ubiquitin-conjugating enzyme]-L-cysteine + [acceptor protein]-L-lysine = [E2 ubiquitin-conjugating enzyme]-L-cysteine + N(6)-ubiquitinyl-[acceptor protein]-L-lysine.</text>
        <dbReference type="EC" id="2.3.2.27"/>
    </reaction>
</comment>
<keyword evidence="4 8" id="KW-0479">Metal-binding</keyword>
<evidence type="ECO:0000256" key="9">
    <source>
        <dbReference type="SAM" id="MobiDB-lite"/>
    </source>
</evidence>
<comment type="subcellular location">
    <subcellularLocation>
        <location evidence="8">Endoplasmic reticulum membrane</location>
        <topology evidence="8">Single-pass type IV membrane protein</topology>
    </subcellularLocation>
</comment>
<comment type="pathway">
    <text evidence="2 8">Protein modification; protein ubiquitination.</text>
</comment>
<proteinExistence type="predicted"/>
<dbReference type="GO" id="GO:0005789">
    <property type="term" value="C:endoplasmic reticulum membrane"/>
    <property type="evidence" value="ECO:0007669"/>
    <property type="project" value="UniProtKB-SubCell"/>
</dbReference>
<dbReference type="InterPro" id="IPR013083">
    <property type="entry name" value="Znf_RING/FYVE/PHD"/>
</dbReference>
<feature type="domain" description="Zinc finger C3HC4 RING-type" evidence="10">
    <location>
        <begin position="61"/>
        <end position="90"/>
    </location>
</feature>
<dbReference type="Gene3D" id="3.30.40.10">
    <property type="entry name" value="Zinc/RING finger domain, C3HC4 (zinc finger)"/>
    <property type="match status" value="1"/>
</dbReference>
<sequence length="415" mass="46373">MRGEDLHYAGRRNARGYHRCAKWRRPPRFGEGFIKHYVFPEWKTIPNPVTVTENVDGCFDCNICLDFAHEPVVTLRSHLYCRPCIYKWLHVQSASLAADEHPQYPVCKDDISHTTMFPLYGRGQAIPHSDRDGKASSYRGIFIPQRPSALSAQSLMATSSQSGQQLPYRNPYQSQHSTLHCPKKRMMTHHHHKCGILVAPWHPDSPILWNQMSMDSVIDLSFLNILRGWKTNNLGMTTSTKVNKSNMCDKIAFKGVMKRKALKRILEEYKKVFISSDHRFSRRKAITPPAATQTHEAPHPSRNAAATTPPPHPRSSGDGAPSSTPRSSGHPLGPRLAPSDPPTPRRRRNNKQARPRARDAAATTPGARDISSPPPVARNPLPPLPAPDAIAPPKMRRTSSPTQDPPSGATLLPMK</sequence>
<dbReference type="AlphaFoldDB" id="A0ABD1N7E6"/>
<dbReference type="Proteomes" id="UP001603857">
    <property type="component" value="Unassembled WGS sequence"/>
</dbReference>
<dbReference type="Pfam" id="PF00097">
    <property type="entry name" value="zf-C3HC4"/>
    <property type="match status" value="1"/>
</dbReference>
<feature type="region of interest" description="Disordered" evidence="9">
    <location>
        <begin position="288"/>
        <end position="415"/>
    </location>
</feature>
<dbReference type="InterPro" id="IPR045103">
    <property type="entry name" value="RNF5/RNF185-like"/>
</dbReference>
<feature type="compositionally biased region" description="Low complexity" evidence="9">
    <location>
        <begin position="360"/>
        <end position="369"/>
    </location>
</feature>
<keyword evidence="5 8" id="KW-0863">Zinc-finger</keyword>
<evidence type="ECO:0000256" key="6">
    <source>
        <dbReference type="ARBA" id="ARBA00022786"/>
    </source>
</evidence>
<dbReference type="PANTHER" id="PTHR12313">
    <property type="entry name" value="E3 UBIQUITIN-PROTEIN LIGASE RNF5-RELATED"/>
    <property type="match status" value="1"/>
</dbReference>
<evidence type="ECO:0000256" key="2">
    <source>
        <dbReference type="ARBA" id="ARBA00004906"/>
    </source>
</evidence>
<dbReference type="InterPro" id="IPR018957">
    <property type="entry name" value="Znf_C3HC4_RING-type"/>
</dbReference>
<evidence type="ECO:0000256" key="5">
    <source>
        <dbReference type="ARBA" id="ARBA00022771"/>
    </source>
</evidence>
<gene>
    <name evidence="11" type="ORF">Fmac_005321</name>
</gene>
<evidence type="ECO:0000256" key="1">
    <source>
        <dbReference type="ARBA" id="ARBA00000900"/>
    </source>
</evidence>
<keyword evidence="12" id="KW-1185">Reference proteome</keyword>
<evidence type="ECO:0000259" key="10">
    <source>
        <dbReference type="Pfam" id="PF00097"/>
    </source>
</evidence>